<reference evidence="2 3" key="1">
    <citation type="submission" date="2024-01" db="EMBL/GenBank/DDBJ databases">
        <authorList>
            <person name="Waweru B."/>
        </authorList>
    </citation>
    <scope>NUCLEOTIDE SEQUENCE [LARGE SCALE GENOMIC DNA]</scope>
</reference>
<evidence type="ECO:0000256" key="1">
    <source>
        <dbReference type="SAM" id="Phobius"/>
    </source>
</evidence>
<dbReference type="AlphaFoldDB" id="A0AAV1RJ66"/>
<feature type="transmembrane region" description="Helical" evidence="1">
    <location>
        <begin position="218"/>
        <end position="240"/>
    </location>
</feature>
<sequence length="259" mass="29164">MERRGKEGTETIDELYQQFMHLQHEWDSIKQPKPRTLCRASTDSKLMVKARKLLYNSPRDLMSALQHGRSPPVEGGGEWKVRNNDLAVDEILKERREAIESGKLKGRRLFEAMGSSVSETDFGGIEGMVYDNLDGLVQETEVRSVSFYDSDDENEDVDARKEGLSPFSHHCSYSSSSSSSSFYICDDCMEREKEEEKVVVASVQEENRVLNGEQERYGASWMVAMGWLTIAFIACAIGIISKRSFGGHGVGNEVILFPT</sequence>
<protein>
    <submittedName>
        <fullName evidence="2">Uncharacterized protein</fullName>
    </submittedName>
</protein>
<dbReference type="EMBL" id="CAWUPB010001009">
    <property type="protein sequence ID" value="CAK7336749.1"/>
    <property type="molecule type" value="Genomic_DNA"/>
</dbReference>
<gene>
    <name evidence="2" type="ORF">DCAF_LOCUS11769</name>
</gene>
<dbReference type="Proteomes" id="UP001314170">
    <property type="component" value="Unassembled WGS sequence"/>
</dbReference>
<keyword evidence="3" id="KW-1185">Reference proteome</keyword>
<evidence type="ECO:0000313" key="3">
    <source>
        <dbReference type="Proteomes" id="UP001314170"/>
    </source>
</evidence>
<keyword evidence="1" id="KW-0472">Membrane</keyword>
<keyword evidence="1" id="KW-1133">Transmembrane helix</keyword>
<accession>A0AAV1RJ66</accession>
<keyword evidence="1" id="KW-0812">Transmembrane</keyword>
<organism evidence="2 3">
    <name type="scientific">Dovyalis caffra</name>
    <dbReference type="NCBI Taxonomy" id="77055"/>
    <lineage>
        <taxon>Eukaryota</taxon>
        <taxon>Viridiplantae</taxon>
        <taxon>Streptophyta</taxon>
        <taxon>Embryophyta</taxon>
        <taxon>Tracheophyta</taxon>
        <taxon>Spermatophyta</taxon>
        <taxon>Magnoliopsida</taxon>
        <taxon>eudicotyledons</taxon>
        <taxon>Gunneridae</taxon>
        <taxon>Pentapetalae</taxon>
        <taxon>rosids</taxon>
        <taxon>fabids</taxon>
        <taxon>Malpighiales</taxon>
        <taxon>Salicaceae</taxon>
        <taxon>Flacourtieae</taxon>
        <taxon>Dovyalis</taxon>
    </lineage>
</organism>
<proteinExistence type="predicted"/>
<comment type="caution">
    <text evidence="2">The sequence shown here is derived from an EMBL/GenBank/DDBJ whole genome shotgun (WGS) entry which is preliminary data.</text>
</comment>
<name>A0AAV1RJ66_9ROSI</name>
<evidence type="ECO:0000313" key="2">
    <source>
        <dbReference type="EMBL" id="CAK7336749.1"/>
    </source>
</evidence>